<protein>
    <recommendedName>
        <fullName evidence="4">Peptidylprolyl isomerase</fullName>
    </recommendedName>
</protein>
<keyword evidence="1" id="KW-0472">Membrane</keyword>
<feature type="transmembrane region" description="Helical" evidence="1">
    <location>
        <begin position="7"/>
        <end position="27"/>
    </location>
</feature>
<keyword evidence="1" id="KW-0812">Transmembrane</keyword>
<dbReference type="Proteomes" id="UP000298324">
    <property type="component" value="Unassembled WGS sequence"/>
</dbReference>
<organism evidence="2 3">
    <name type="scientific">Pelotomaculum schinkii</name>
    <dbReference type="NCBI Taxonomy" id="78350"/>
    <lineage>
        <taxon>Bacteria</taxon>
        <taxon>Bacillati</taxon>
        <taxon>Bacillota</taxon>
        <taxon>Clostridia</taxon>
        <taxon>Eubacteriales</taxon>
        <taxon>Desulfotomaculaceae</taxon>
        <taxon>Pelotomaculum</taxon>
    </lineage>
</organism>
<name>A0A4Y7R9N4_9FIRM</name>
<proteinExistence type="predicted"/>
<gene>
    <name evidence="2" type="ORF">Psch_02533</name>
</gene>
<dbReference type="InterPro" id="IPR027304">
    <property type="entry name" value="Trigger_fact/SurA_dom_sf"/>
</dbReference>
<keyword evidence="3" id="KW-1185">Reference proteome</keyword>
<dbReference type="EMBL" id="QFGA01000002">
    <property type="protein sequence ID" value="TEB05492.1"/>
    <property type="molecule type" value="Genomic_DNA"/>
</dbReference>
<sequence length="226" mass="25805">MLKKNKYFVVGIILIISLVIIAVATSGTNNSTSKWKNFGLSYQKVYNDVDKNKVIAKLDGEAITKQEFDGTKVFLTALYDREPSSQEVMEKVLNEKVILIEAKKRNLYPDRAETLEYMTRIRNDKEEAINEGIEIDEESAKSWEETLEGQGLTEEEYWKSEDTIKGYQAALATARVRSKLVQEWGFSGKEMSTPAGAAKFEEKLNNMIDEQKNKLKLEYIEPIISN</sequence>
<evidence type="ECO:0000256" key="1">
    <source>
        <dbReference type="SAM" id="Phobius"/>
    </source>
</evidence>
<evidence type="ECO:0000313" key="3">
    <source>
        <dbReference type="Proteomes" id="UP000298324"/>
    </source>
</evidence>
<dbReference type="RefSeq" id="WP_190240533.1">
    <property type="nucleotide sequence ID" value="NZ_QFGA01000002.1"/>
</dbReference>
<evidence type="ECO:0008006" key="4">
    <source>
        <dbReference type="Google" id="ProtNLM"/>
    </source>
</evidence>
<reference evidence="2 3" key="1">
    <citation type="journal article" date="2018" name="Environ. Microbiol.">
        <title>Novel energy conservation strategies and behaviour of Pelotomaculum schinkii driving syntrophic propionate catabolism.</title>
        <authorList>
            <person name="Hidalgo-Ahumada C.A.P."/>
            <person name="Nobu M.K."/>
            <person name="Narihiro T."/>
            <person name="Tamaki H."/>
            <person name="Liu W.T."/>
            <person name="Kamagata Y."/>
            <person name="Stams A.J.M."/>
            <person name="Imachi H."/>
            <person name="Sousa D.Z."/>
        </authorList>
    </citation>
    <scope>NUCLEOTIDE SEQUENCE [LARGE SCALE GENOMIC DNA]</scope>
    <source>
        <strain evidence="2 3">HH</strain>
    </source>
</reference>
<accession>A0A4Y7R9N4</accession>
<evidence type="ECO:0000313" key="2">
    <source>
        <dbReference type="EMBL" id="TEB05492.1"/>
    </source>
</evidence>
<dbReference type="SUPFAM" id="SSF109998">
    <property type="entry name" value="Triger factor/SurA peptide-binding domain-like"/>
    <property type="match status" value="1"/>
</dbReference>
<comment type="caution">
    <text evidence="2">The sequence shown here is derived from an EMBL/GenBank/DDBJ whole genome shotgun (WGS) entry which is preliminary data.</text>
</comment>
<dbReference type="AlphaFoldDB" id="A0A4Y7R9N4"/>
<keyword evidence="1" id="KW-1133">Transmembrane helix</keyword>